<dbReference type="SUPFAM" id="SSF51735">
    <property type="entry name" value="NAD(P)-binding Rossmann-fold domains"/>
    <property type="match status" value="1"/>
</dbReference>
<feature type="domain" description="D-isomer specific 2-hydroxyacid dehydrogenase catalytic" evidence="4">
    <location>
        <begin position="5"/>
        <end position="320"/>
    </location>
</feature>
<protein>
    <submittedName>
        <fullName evidence="6">Glyoxylate reductase</fullName>
    </submittedName>
</protein>
<evidence type="ECO:0000313" key="7">
    <source>
        <dbReference type="Proteomes" id="UP000295632"/>
    </source>
</evidence>
<keyword evidence="2 3" id="KW-0560">Oxidoreductase</keyword>
<dbReference type="GO" id="GO:0030267">
    <property type="term" value="F:glyoxylate reductase (NADPH) activity"/>
    <property type="evidence" value="ECO:0007669"/>
    <property type="project" value="TreeGrafter"/>
</dbReference>
<dbReference type="Pfam" id="PF02826">
    <property type="entry name" value="2-Hacid_dh_C"/>
    <property type="match status" value="1"/>
</dbReference>
<dbReference type="PROSITE" id="PS00671">
    <property type="entry name" value="D_2_HYDROXYACID_DH_3"/>
    <property type="match status" value="1"/>
</dbReference>
<dbReference type="InterPro" id="IPR029753">
    <property type="entry name" value="D-isomer_DH_CS"/>
</dbReference>
<evidence type="ECO:0000256" key="1">
    <source>
        <dbReference type="ARBA" id="ARBA00005854"/>
    </source>
</evidence>
<dbReference type="PANTHER" id="PTHR10996:SF283">
    <property type="entry name" value="GLYOXYLATE_HYDROXYPYRUVATE REDUCTASE B"/>
    <property type="match status" value="1"/>
</dbReference>
<dbReference type="AlphaFoldDB" id="A0A4R6TYZ8"/>
<dbReference type="InterPro" id="IPR006139">
    <property type="entry name" value="D-isomer_2_OHA_DH_cat_dom"/>
</dbReference>
<dbReference type="OrthoDB" id="9805416at2"/>
<organism evidence="6 7">
    <name type="scientific">Aureibacillus halotolerans</name>
    <dbReference type="NCBI Taxonomy" id="1508390"/>
    <lineage>
        <taxon>Bacteria</taxon>
        <taxon>Bacillati</taxon>
        <taxon>Bacillota</taxon>
        <taxon>Bacilli</taxon>
        <taxon>Bacillales</taxon>
        <taxon>Bacillaceae</taxon>
        <taxon>Aureibacillus</taxon>
    </lineage>
</organism>
<comment type="similarity">
    <text evidence="1 3">Belongs to the D-isomer specific 2-hydroxyacid dehydrogenase family.</text>
</comment>
<evidence type="ECO:0000259" key="4">
    <source>
        <dbReference type="Pfam" id="PF00389"/>
    </source>
</evidence>
<dbReference type="PANTHER" id="PTHR10996">
    <property type="entry name" value="2-HYDROXYACID DEHYDROGENASE-RELATED"/>
    <property type="match status" value="1"/>
</dbReference>
<name>A0A4R6TYZ8_9BACI</name>
<evidence type="ECO:0000259" key="5">
    <source>
        <dbReference type="Pfam" id="PF02826"/>
    </source>
</evidence>
<dbReference type="InterPro" id="IPR029752">
    <property type="entry name" value="D-isomer_DH_CS1"/>
</dbReference>
<dbReference type="SUPFAM" id="SSF52283">
    <property type="entry name" value="Formate/glycerate dehydrogenase catalytic domain-like"/>
    <property type="match status" value="1"/>
</dbReference>
<dbReference type="GO" id="GO:0005829">
    <property type="term" value="C:cytosol"/>
    <property type="evidence" value="ECO:0007669"/>
    <property type="project" value="TreeGrafter"/>
</dbReference>
<gene>
    <name evidence="6" type="ORF">EV213_11474</name>
</gene>
<dbReference type="Gene3D" id="3.40.50.720">
    <property type="entry name" value="NAD(P)-binding Rossmann-like Domain"/>
    <property type="match status" value="2"/>
</dbReference>
<dbReference type="GO" id="GO:0016618">
    <property type="term" value="F:hydroxypyruvate reductase [NAD(P)H] activity"/>
    <property type="evidence" value="ECO:0007669"/>
    <property type="project" value="TreeGrafter"/>
</dbReference>
<dbReference type="Proteomes" id="UP000295632">
    <property type="component" value="Unassembled WGS sequence"/>
</dbReference>
<dbReference type="Pfam" id="PF00389">
    <property type="entry name" value="2-Hacid_dh"/>
    <property type="match status" value="1"/>
</dbReference>
<evidence type="ECO:0000313" key="6">
    <source>
        <dbReference type="EMBL" id="TDQ37195.1"/>
    </source>
</evidence>
<evidence type="ECO:0000256" key="2">
    <source>
        <dbReference type="ARBA" id="ARBA00023002"/>
    </source>
</evidence>
<keyword evidence="7" id="KW-1185">Reference proteome</keyword>
<reference evidence="6 7" key="1">
    <citation type="submission" date="2019-03" db="EMBL/GenBank/DDBJ databases">
        <title>Genomic Encyclopedia of Type Strains, Phase IV (KMG-IV): sequencing the most valuable type-strain genomes for metagenomic binning, comparative biology and taxonomic classification.</title>
        <authorList>
            <person name="Goeker M."/>
        </authorList>
    </citation>
    <scope>NUCLEOTIDE SEQUENCE [LARGE SCALE GENOMIC DNA]</scope>
    <source>
        <strain evidence="6 7">DSM 28697</strain>
    </source>
</reference>
<proteinExistence type="inferred from homology"/>
<dbReference type="FunFam" id="3.40.50.720:FF:000462">
    <property type="entry name" value="Glyoxylate reductase (NADP+)"/>
    <property type="match status" value="1"/>
</dbReference>
<dbReference type="InterPro" id="IPR036291">
    <property type="entry name" value="NAD(P)-bd_dom_sf"/>
</dbReference>
<accession>A0A4R6TYZ8</accession>
<dbReference type="InterPro" id="IPR006140">
    <property type="entry name" value="D-isomer_DH_NAD-bd"/>
</dbReference>
<sequence>MTNTVYVTRKLPEEAVAELRASCKVRMWDKEEDVVPREVLEKEIATADGLLSMLTDPIDEDLLKSAQNLKAISQMAVGHNNIDIEAASARQIAVLTTPGVLTETTADLTFALLMAVARRIPEAERFLKKGDWTTWSPMLLTGADVYGATLGIIGLGRIGEAVAKRAKGFSMDVVYHSRSRKPEKEARLGLRYGSMDDVLAQSDYLVLMIPYSKETHHLIDADAIKKMKPSCFLINTARGDIVDEKALYDALVSGDLAGAGLDVFAQEPVPTSHPLLTLDNVVALPHIGSASVTTRRKMATMAAKQLVQTLHGERPPTLINAQALDEPC</sequence>
<dbReference type="InterPro" id="IPR050223">
    <property type="entry name" value="D-isomer_2-hydroxyacid_DH"/>
</dbReference>
<dbReference type="EMBL" id="SNYJ01000014">
    <property type="protein sequence ID" value="TDQ37195.1"/>
    <property type="molecule type" value="Genomic_DNA"/>
</dbReference>
<dbReference type="CDD" id="cd05301">
    <property type="entry name" value="GDH"/>
    <property type="match status" value="1"/>
</dbReference>
<dbReference type="RefSeq" id="WP_133581391.1">
    <property type="nucleotide sequence ID" value="NZ_SNYJ01000014.1"/>
</dbReference>
<dbReference type="PROSITE" id="PS00065">
    <property type="entry name" value="D_2_HYDROXYACID_DH_1"/>
    <property type="match status" value="1"/>
</dbReference>
<evidence type="ECO:0000256" key="3">
    <source>
        <dbReference type="RuleBase" id="RU003719"/>
    </source>
</evidence>
<feature type="domain" description="D-isomer specific 2-hydroxyacid dehydrogenase NAD-binding" evidence="5">
    <location>
        <begin position="110"/>
        <end position="288"/>
    </location>
</feature>
<comment type="caution">
    <text evidence="6">The sequence shown here is derived from an EMBL/GenBank/DDBJ whole genome shotgun (WGS) entry which is preliminary data.</text>
</comment>
<dbReference type="GO" id="GO:0051287">
    <property type="term" value="F:NAD binding"/>
    <property type="evidence" value="ECO:0007669"/>
    <property type="project" value="InterPro"/>
</dbReference>